<protein>
    <recommendedName>
        <fullName evidence="4">M56 family peptidase</fullName>
    </recommendedName>
</protein>
<keyword evidence="1" id="KW-0472">Membrane</keyword>
<keyword evidence="1" id="KW-0812">Transmembrane</keyword>
<dbReference type="RefSeq" id="WP_107568933.1">
    <property type="nucleotide sequence ID" value="NZ_PYYB01000001.1"/>
</dbReference>
<sequence>MLVPLAALLLAASLAIPHRMSLGRARPELAIAVWGAALVLRAALALGAAVFVFRFMPATELFGALTHWCWHTALPGLSTHLGLNGHAVGDIAVLIPIAVLAFSLLTVGHGIVRAARAVTRFVRRTAVGPGPGGSVIVEQPGVLVAAAGLTRPRIIVSPLALTVLDEPELRVSLEHERGHVVRRHRYVLLLAELLRALGRVVPGSRHAVHEIQFHLERDADRWALRRGGDRLALASAICKAAELRCATGPALTALSGSSVATRVRELIDGDSERPDRGPLLLAIWLSALALVFVALLPAAALSPASAAVIVEHCAF</sequence>
<feature type="transmembrane region" description="Helical" evidence="1">
    <location>
        <begin position="31"/>
        <end position="53"/>
    </location>
</feature>
<comment type="caution">
    <text evidence="2">The sequence shown here is derived from an EMBL/GenBank/DDBJ whole genome shotgun (WGS) entry which is preliminary data.</text>
</comment>
<proteinExistence type="predicted"/>
<dbReference type="InterPro" id="IPR052173">
    <property type="entry name" value="Beta-lactam_resp_regulator"/>
</dbReference>
<dbReference type="Gene3D" id="3.30.2010.10">
    <property type="entry name" value="Metalloproteases ('zincins'), catalytic domain"/>
    <property type="match status" value="1"/>
</dbReference>
<evidence type="ECO:0008006" key="4">
    <source>
        <dbReference type="Google" id="ProtNLM"/>
    </source>
</evidence>
<dbReference type="OrthoDB" id="9785340at2"/>
<reference evidence="2 3" key="1">
    <citation type="submission" date="2018-03" db="EMBL/GenBank/DDBJ databases">
        <title>Aquarubrobacter algicola gen. nov., sp. nov., a novel actinobacterium isolated from shallow eutrophic lake during the end of cyanobacterial harmful algal blooms.</title>
        <authorList>
            <person name="Chun S.J."/>
        </authorList>
    </citation>
    <scope>NUCLEOTIDE SEQUENCE [LARGE SCALE GENOMIC DNA]</scope>
    <source>
        <strain evidence="2 3">Seoho-28</strain>
    </source>
</reference>
<dbReference type="PANTHER" id="PTHR34978">
    <property type="entry name" value="POSSIBLE SENSOR-TRANSDUCER PROTEIN BLAR"/>
    <property type="match status" value="1"/>
</dbReference>
<dbReference type="Proteomes" id="UP000240739">
    <property type="component" value="Unassembled WGS sequence"/>
</dbReference>
<evidence type="ECO:0000313" key="3">
    <source>
        <dbReference type="Proteomes" id="UP000240739"/>
    </source>
</evidence>
<keyword evidence="3" id="KW-1185">Reference proteome</keyword>
<evidence type="ECO:0000256" key="1">
    <source>
        <dbReference type="SAM" id="Phobius"/>
    </source>
</evidence>
<evidence type="ECO:0000313" key="2">
    <source>
        <dbReference type="EMBL" id="PTL60288.1"/>
    </source>
</evidence>
<feature type="transmembrane region" description="Helical" evidence="1">
    <location>
        <begin position="91"/>
        <end position="115"/>
    </location>
</feature>
<organism evidence="2 3">
    <name type="scientific">Paraconexibacter algicola</name>
    <dbReference type="NCBI Taxonomy" id="2133960"/>
    <lineage>
        <taxon>Bacteria</taxon>
        <taxon>Bacillati</taxon>
        <taxon>Actinomycetota</taxon>
        <taxon>Thermoleophilia</taxon>
        <taxon>Solirubrobacterales</taxon>
        <taxon>Paraconexibacteraceae</taxon>
        <taxon>Paraconexibacter</taxon>
    </lineage>
</organism>
<dbReference type="PANTHER" id="PTHR34978:SF3">
    <property type="entry name" value="SLR0241 PROTEIN"/>
    <property type="match status" value="1"/>
</dbReference>
<keyword evidence="1" id="KW-1133">Transmembrane helix</keyword>
<dbReference type="EMBL" id="PYYB01000001">
    <property type="protein sequence ID" value="PTL60288.1"/>
    <property type="molecule type" value="Genomic_DNA"/>
</dbReference>
<dbReference type="AlphaFoldDB" id="A0A2T4UM54"/>
<name>A0A2T4UM54_9ACTN</name>
<feature type="transmembrane region" description="Helical" evidence="1">
    <location>
        <begin position="279"/>
        <end position="300"/>
    </location>
</feature>
<gene>
    <name evidence="2" type="ORF">C7Y72_11885</name>
</gene>
<accession>A0A2T4UM54</accession>